<organism evidence="2">
    <name type="scientific">Caldilineaceae bacterium SB0664_bin_27</name>
    <dbReference type="NCBI Taxonomy" id="2605260"/>
    <lineage>
        <taxon>Bacteria</taxon>
        <taxon>Bacillati</taxon>
        <taxon>Chloroflexota</taxon>
        <taxon>Caldilineae</taxon>
        <taxon>Caldilineales</taxon>
        <taxon>Caldilineaceae</taxon>
    </lineage>
</organism>
<dbReference type="PANTHER" id="PTHR34580:SF1">
    <property type="entry name" value="PROTEIN PAFC"/>
    <property type="match status" value="1"/>
</dbReference>
<evidence type="ECO:0000313" key="2">
    <source>
        <dbReference type="EMBL" id="MXY93088.1"/>
    </source>
</evidence>
<name>A0A6B0YUF4_9CHLR</name>
<dbReference type="InterPro" id="IPR057727">
    <property type="entry name" value="WCX_dom"/>
</dbReference>
<dbReference type="InterPro" id="IPR051534">
    <property type="entry name" value="CBASS_pafABC_assoc_protein"/>
</dbReference>
<comment type="caution">
    <text evidence="2">The sequence shown here is derived from an EMBL/GenBank/DDBJ whole genome shotgun (WGS) entry which is preliminary data.</text>
</comment>
<reference evidence="2" key="1">
    <citation type="submission" date="2019-09" db="EMBL/GenBank/DDBJ databases">
        <title>Characterisation of the sponge microbiome using genome-centric metagenomics.</title>
        <authorList>
            <person name="Engelberts J.P."/>
            <person name="Robbins S.J."/>
            <person name="De Goeij J.M."/>
            <person name="Aranda M."/>
            <person name="Bell S.C."/>
            <person name="Webster N.S."/>
        </authorList>
    </citation>
    <scope>NUCLEOTIDE SEQUENCE</scope>
    <source>
        <strain evidence="2">SB0664_bin_27</strain>
    </source>
</reference>
<protein>
    <submittedName>
        <fullName evidence="2">WYL domain-containing protein</fullName>
    </submittedName>
</protein>
<dbReference type="PANTHER" id="PTHR34580">
    <property type="match status" value="1"/>
</dbReference>
<dbReference type="EMBL" id="VXRG01000056">
    <property type="protein sequence ID" value="MXY93088.1"/>
    <property type="molecule type" value="Genomic_DNA"/>
</dbReference>
<proteinExistence type="predicted"/>
<sequence length="153" mass="17829">MREPPGKVRTFKIERLRSAEILREAYELPDTFDPTALLRHAWGIWYTEAEPQEVVLRFHPRVARRVQESRWQRGEETELQTDGCLLWRAEVAEPTEMLPWIRGWGADCEVLEPVELRETLMGEAKAMAELYGWYVSTSPEPHQTTVDDFFGGP</sequence>
<feature type="domain" description="WCX" evidence="1">
    <location>
        <begin position="50"/>
        <end position="128"/>
    </location>
</feature>
<gene>
    <name evidence="2" type="ORF">F4Y42_06505</name>
</gene>
<evidence type="ECO:0000259" key="1">
    <source>
        <dbReference type="Pfam" id="PF25583"/>
    </source>
</evidence>
<dbReference type="AlphaFoldDB" id="A0A6B0YUF4"/>
<accession>A0A6B0YUF4</accession>
<dbReference type="Pfam" id="PF25583">
    <property type="entry name" value="WCX"/>
    <property type="match status" value="1"/>
</dbReference>